<feature type="region of interest" description="Disordered" evidence="1">
    <location>
        <begin position="187"/>
        <end position="211"/>
    </location>
</feature>
<feature type="transmembrane region" description="Helical" evidence="2">
    <location>
        <begin position="337"/>
        <end position="358"/>
    </location>
</feature>
<dbReference type="OrthoDB" id="192268at2759"/>
<keyword evidence="4" id="KW-1185">Reference proteome</keyword>
<protein>
    <submittedName>
        <fullName evidence="3">Uncharacterized protein</fullName>
    </submittedName>
</protein>
<evidence type="ECO:0000313" key="4">
    <source>
        <dbReference type="Proteomes" id="UP000000759"/>
    </source>
</evidence>
<reference evidence="4" key="2">
    <citation type="submission" date="2008-08" db="EMBL/GenBank/DDBJ databases">
        <authorList>
            <consortium name="Diatom Consortium"/>
            <person name="Grigoriev I."/>
            <person name="Grimwood J."/>
            <person name="Kuo A."/>
            <person name="Otillar R.P."/>
            <person name="Salamov A."/>
            <person name="Detter J.C."/>
            <person name="Lindquist E."/>
            <person name="Shapiro H."/>
            <person name="Lucas S."/>
            <person name="Glavina del Rio T."/>
            <person name="Pitluck S."/>
            <person name="Rokhsar D."/>
            <person name="Bowler C."/>
        </authorList>
    </citation>
    <scope>GENOME REANNOTATION</scope>
    <source>
        <strain evidence="4">CCAP 1055/1</strain>
    </source>
</reference>
<dbReference type="RefSeq" id="XP_002182624.1">
    <property type="nucleotide sequence ID" value="XM_002182588.1"/>
</dbReference>
<name>B7G5X8_PHATC</name>
<keyword evidence="2" id="KW-0472">Membrane</keyword>
<feature type="compositionally biased region" description="Basic and acidic residues" evidence="1">
    <location>
        <begin position="374"/>
        <end position="383"/>
    </location>
</feature>
<dbReference type="PaxDb" id="2850-Phatr48085"/>
<dbReference type="AlphaFoldDB" id="B7G5X8"/>
<organism evidence="3 4">
    <name type="scientific">Phaeodactylum tricornutum (strain CCAP 1055/1)</name>
    <dbReference type="NCBI Taxonomy" id="556484"/>
    <lineage>
        <taxon>Eukaryota</taxon>
        <taxon>Sar</taxon>
        <taxon>Stramenopiles</taxon>
        <taxon>Ochrophyta</taxon>
        <taxon>Bacillariophyta</taxon>
        <taxon>Bacillariophyceae</taxon>
        <taxon>Bacillariophycidae</taxon>
        <taxon>Naviculales</taxon>
        <taxon>Phaeodactylaceae</taxon>
        <taxon>Phaeodactylum</taxon>
    </lineage>
</organism>
<keyword evidence="2" id="KW-1133">Transmembrane helix</keyword>
<sequence length="411" mass="45621">MNVSKDYGRLHSMLGTWTVRKEVPHRPGQSRTDHLATYIVVHIQTDPTRGYGCALDGCLERDNAVCYQPTDGDVVAPSCRRLDQANGTTVWNWSDLAVFYTVGVEGYVADANRSIVRRDLHGWVGPYSVVAASVKEASTTLMDAYELRQLVAQPHPNATLYRNTNDFRYVWGTHALAHTVRTQANRTLRTGDPWGNDVAEDDDDDNNSTKRPVLQPILPHMQFTFAKGNYGNERITVKMDAQVVLLPNDDGDTPDVWDSWARTFALGGPYQYQESVTNSYAISLHDPTHAGERFDSSPVVIRGCVDDLPCTPPAAQGGLRERTFVTNDAYGFDVENIVLVFLTYVLTLALVISLVYNIQSWRRSTGESTGAATHNEHAEDRRNPARPVEAATVQDALQEPLLAVPSTDETV</sequence>
<gene>
    <name evidence="3" type="ORF">PHATRDRAFT_48085</name>
</gene>
<keyword evidence="2" id="KW-0812">Transmembrane</keyword>
<accession>B7G5X8</accession>
<proteinExistence type="predicted"/>
<dbReference type="GeneID" id="7203433"/>
<dbReference type="KEGG" id="pti:PHATRDRAFT_48085"/>
<evidence type="ECO:0000256" key="2">
    <source>
        <dbReference type="SAM" id="Phobius"/>
    </source>
</evidence>
<evidence type="ECO:0000256" key="1">
    <source>
        <dbReference type="SAM" id="MobiDB-lite"/>
    </source>
</evidence>
<dbReference type="InParanoid" id="B7G5X8"/>
<evidence type="ECO:0000313" key="3">
    <source>
        <dbReference type="EMBL" id="EEC45911.1"/>
    </source>
</evidence>
<feature type="region of interest" description="Disordered" evidence="1">
    <location>
        <begin position="365"/>
        <end position="411"/>
    </location>
</feature>
<reference evidence="3 4" key="1">
    <citation type="journal article" date="2008" name="Nature">
        <title>The Phaeodactylum genome reveals the evolutionary history of diatom genomes.</title>
        <authorList>
            <person name="Bowler C."/>
            <person name="Allen A.E."/>
            <person name="Badger J.H."/>
            <person name="Grimwood J."/>
            <person name="Jabbari K."/>
            <person name="Kuo A."/>
            <person name="Maheswari U."/>
            <person name="Martens C."/>
            <person name="Maumus F."/>
            <person name="Otillar R.P."/>
            <person name="Rayko E."/>
            <person name="Salamov A."/>
            <person name="Vandepoele K."/>
            <person name="Beszteri B."/>
            <person name="Gruber A."/>
            <person name="Heijde M."/>
            <person name="Katinka M."/>
            <person name="Mock T."/>
            <person name="Valentin K."/>
            <person name="Verret F."/>
            <person name="Berges J.A."/>
            <person name="Brownlee C."/>
            <person name="Cadoret J.P."/>
            <person name="Chiovitti A."/>
            <person name="Choi C.J."/>
            <person name="Coesel S."/>
            <person name="De Martino A."/>
            <person name="Detter J.C."/>
            <person name="Durkin C."/>
            <person name="Falciatore A."/>
            <person name="Fournet J."/>
            <person name="Haruta M."/>
            <person name="Huysman M.J."/>
            <person name="Jenkins B.D."/>
            <person name="Jiroutova K."/>
            <person name="Jorgensen R.E."/>
            <person name="Joubert Y."/>
            <person name="Kaplan A."/>
            <person name="Kroger N."/>
            <person name="Kroth P.G."/>
            <person name="La Roche J."/>
            <person name="Lindquist E."/>
            <person name="Lommer M."/>
            <person name="Martin-Jezequel V."/>
            <person name="Lopez P.J."/>
            <person name="Lucas S."/>
            <person name="Mangogna M."/>
            <person name="McGinnis K."/>
            <person name="Medlin L.K."/>
            <person name="Montsant A."/>
            <person name="Oudot-Le Secq M.P."/>
            <person name="Napoli C."/>
            <person name="Obornik M."/>
            <person name="Parker M.S."/>
            <person name="Petit J.L."/>
            <person name="Porcel B.M."/>
            <person name="Poulsen N."/>
            <person name="Robison M."/>
            <person name="Rychlewski L."/>
            <person name="Rynearson T.A."/>
            <person name="Schmutz J."/>
            <person name="Shapiro H."/>
            <person name="Siaut M."/>
            <person name="Stanley M."/>
            <person name="Sussman M.R."/>
            <person name="Taylor A.R."/>
            <person name="Vardi A."/>
            <person name="von Dassow P."/>
            <person name="Vyverman W."/>
            <person name="Willis A."/>
            <person name="Wyrwicz L.S."/>
            <person name="Rokhsar D.S."/>
            <person name="Weissenbach J."/>
            <person name="Armbrust E.V."/>
            <person name="Green B.R."/>
            <person name="Van de Peer Y."/>
            <person name="Grigoriev I.V."/>
        </authorList>
    </citation>
    <scope>NUCLEOTIDE SEQUENCE [LARGE SCALE GENOMIC DNA]</scope>
    <source>
        <strain evidence="3 4">CCAP 1055/1</strain>
    </source>
</reference>
<dbReference type="EMBL" id="CM000618">
    <property type="protein sequence ID" value="EEC45911.1"/>
    <property type="molecule type" value="Genomic_DNA"/>
</dbReference>
<dbReference type="Proteomes" id="UP000000759">
    <property type="component" value="Chromosome 16"/>
</dbReference>
<dbReference type="HOGENOM" id="CLU_658009_0_0_1"/>